<feature type="chain" id="PRO_5046974941" evidence="1">
    <location>
        <begin position="19"/>
        <end position="203"/>
    </location>
</feature>
<dbReference type="PIRSF" id="PIRSF010521">
    <property type="entry name" value="DUF922_bac"/>
    <property type="match status" value="1"/>
</dbReference>
<reference evidence="2 3" key="1">
    <citation type="submission" date="2020-10" db="EMBL/GenBank/DDBJ databases">
        <title>Aquamicrobium zhengzhouensis sp. nov., a exopolysaccharide producing bacterium isolated from farmland soil.</title>
        <authorList>
            <person name="Wang X."/>
        </authorList>
    </citation>
    <scope>NUCLEOTIDE SEQUENCE [LARGE SCALE GENOMIC DNA]</scope>
    <source>
        <strain evidence="3">cd-1</strain>
    </source>
</reference>
<sequence>MRRAAVLLSSVLVPLCSAAELRAATVEKTYRYYKVRGASLEEIEQDVRRRGPKLESGVRHPGATSLEFKANVSYAERPGRCWVDGATVTVKAEVTLPRWVGNRKADPDTRLIWQALEMDIKRHEEFHVTIAKNHAFALERTLTELQRYSSCERAKAATQETIDNVLKRHDREQEKFDRVESANFSDRLARLVRSRAQQMDQLR</sequence>
<dbReference type="Proteomes" id="UP000601789">
    <property type="component" value="Unassembled WGS sequence"/>
</dbReference>
<evidence type="ECO:0000313" key="3">
    <source>
        <dbReference type="Proteomes" id="UP000601789"/>
    </source>
</evidence>
<evidence type="ECO:0000256" key="1">
    <source>
        <dbReference type="SAM" id="SignalP"/>
    </source>
</evidence>
<feature type="signal peptide" evidence="1">
    <location>
        <begin position="1"/>
        <end position="18"/>
    </location>
</feature>
<name>A0ABS0S9X6_9HYPH</name>
<protein>
    <submittedName>
        <fullName evidence="2">DUF922 domain-containing protein</fullName>
    </submittedName>
</protein>
<proteinExistence type="predicted"/>
<dbReference type="Pfam" id="PF06037">
    <property type="entry name" value="DUF922"/>
    <property type="match status" value="1"/>
</dbReference>
<dbReference type="RefSeq" id="WP_198473844.1">
    <property type="nucleotide sequence ID" value="NZ_JADGMQ010000001.1"/>
</dbReference>
<keyword evidence="1" id="KW-0732">Signal</keyword>
<evidence type="ECO:0000313" key="2">
    <source>
        <dbReference type="EMBL" id="MBI1619496.1"/>
    </source>
</evidence>
<dbReference type="InterPro" id="IPR010321">
    <property type="entry name" value="DUF922"/>
</dbReference>
<accession>A0ABS0S9X6</accession>
<gene>
    <name evidence="2" type="ORF">IOD40_02290</name>
</gene>
<keyword evidence="3" id="KW-1185">Reference proteome</keyword>
<comment type="caution">
    <text evidence="2">The sequence shown here is derived from an EMBL/GenBank/DDBJ whole genome shotgun (WGS) entry which is preliminary data.</text>
</comment>
<dbReference type="EMBL" id="JADGMQ010000001">
    <property type="protein sequence ID" value="MBI1619496.1"/>
    <property type="molecule type" value="Genomic_DNA"/>
</dbReference>
<organism evidence="2 3">
    <name type="scientific">Aquamicrobium zhengzhouense</name>
    <dbReference type="NCBI Taxonomy" id="2781738"/>
    <lineage>
        <taxon>Bacteria</taxon>
        <taxon>Pseudomonadati</taxon>
        <taxon>Pseudomonadota</taxon>
        <taxon>Alphaproteobacteria</taxon>
        <taxon>Hyphomicrobiales</taxon>
        <taxon>Phyllobacteriaceae</taxon>
        <taxon>Aquamicrobium</taxon>
    </lineage>
</organism>